<dbReference type="Gene3D" id="1.25.40.10">
    <property type="entry name" value="Tetratricopeptide repeat domain"/>
    <property type="match status" value="2"/>
</dbReference>
<dbReference type="InterPro" id="IPR024983">
    <property type="entry name" value="CHAT_dom"/>
</dbReference>
<dbReference type="PANTHER" id="PTHR19959">
    <property type="entry name" value="KINESIN LIGHT CHAIN"/>
    <property type="match status" value="1"/>
</dbReference>
<dbReference type="AlphaFoldDB" id="A0A9N9ZBK3"/>
<reference evidence="2 3" key="2">
    <citation type="submission" date="2021-10" db="EMBL/GenBank/DDBJ databases">
        <authorList>
            <person name="Piombo E."/>
        </authorList>
    </citation>
    <scope>NUCLEOTIDE SEQUENCE [LARGE SCALE GENOMIC DNA]</scope>
</reference>
<dbReference type="Pfam" id="PF13374">
    <property type="entry name" value="TPR_10"/>
    <property type="match status" value="1"/>
</dbReference>
<dbReference type="Proteomes" id="UP000775872">
    <property type="component" value="Unassembled WGS sequence"/>
</dbReference>
<comment type="caution">
    <text evidence="2">The sequence shown here is derived from an EMBL/GenBank/DDBJ whole genome shotgun (WGS) entry which is preliminary data.</text>
</comment>
<gene>
    <name evidence="2" type="ORF">CSOL1703_00015379</name>
</gene>
<protein>
    <recommendedName>
        <fullName evidence="1">CHAT domain-containing protein</fullName>
    </recommendedName>
</protein>
<organism evidence="2 3">
    <name type="scientific">Clonostachys solani</name>
    <dbReference type="NCBI Taxonomy" id="160281"/>
    <lineage>
        <taxon>Eukaryota</taxon>
        <taxon>Fungi</taxon>
        <taxon>Dikarya</taxon>
        <taxon>Ascomycota</taxon>
        <taxon>Pezizomycotina</taxon>
        <taxon>Sordariomycetes</taxon>
        <taxon>Hypocreomycetidae</taxon>
        <taxon>Hypocreales</taxon>
        <taxon>Bionectriaceae</taxon>
        <taxon>Clonostachys</taxon>
    </lineage>
</organism>
<sequence length="1032" mass="115029">MEMPDFDADIRRLSEVANGARGTDSYPHALLKLSYKLDDKFRSTEAVADGNEAIRVSRELLAIVWEDKQARIGVMHNLGGQLSEMSGHPDRLEYLQEAIGIANTILESTPEWHPDRLSRRNALAVRLHTRFLYIGNREDLEVAIEITQDVADKTSPNDEKWASRQANLAVQLGHRYYLTKAREDLEKAIRVGQRAVNSISIDHYDRGLCLRGLTIRLSDMYLETGKLEYLNDAIDKGREAEKSYPKGHGVLPTLRSNIGMCLSYRYSRSHSMEDLDNAIGLIRGAIEDLSAANSETHGDMAGLKNNLGLLLGKKYERNKSKETLDEAIDVARESVDAILESHVNRPLLLNNLALRLGEKFLLDKSLQHLDEAIQLSRQTAEATPDHPYSAGWLVNLRNLLDEKYSYTKLESDREAAIQASYDAIKAISSGNPVRGTLLKGLGDQLLNRYQQEKSAEDFSESMKHFRTALYHEESPISDRIAAGRQLLLSFPASGERPAQEMDKDAEATIDLITLLAPKSLQVADKQYLLSGVVGYASDAAAIALAVEREPVKAISRLEKGRGVLASSLQDLRTDLSQLEGDHPELASSFVDIRDTLDRSYWTDLQTRIGDNSPGSSPDNASQFLEAEIDKRHKANEQMQRLLQDIRTKDGFERFLLPVSEAEMRQAASQGPIVIVNVSIFRCDALVIDEPGVRAIPLDKLTRRDILDQPSDSLSIETLSWLWEVIVNPVCEALELNKPDSGEPRKRIWWIPTGPLVGFPLHAAGDHRKGDGNTTLDRVISSYSSTIKAIIHTRQQPSQEIPTKGTGRAVLIAMPQTVGQSSLGNVMGENDEVKRICAEMKLRPVSLLKPSAKEVLSELKDCQVFHFAGHGSSQMDPLQSSLLLEDWKVSPLTVEKMMGVNVSSKPPFLAYLSACRTGQIKDKRSVDESIHLATAFQLAGFRHVVGTLWEVEDKECVAIARSTYEFMKENMKENQISDSSVSSGLHQALRQSRDDWIKGCGRTGADQGRDMVLIESEEDEPMPSWVPYVHYGV</sequence>
<evidence type="ECO:0000259" key="1">
    <source>
        <dbReference type="Pfam" id="PF12770"/>
    </source>
</evidence>
<dbReference type="Pfam" id="PF12770">
    <property type="entry name" value="CHAT"/>
    <property type="match status" value="1"/>
</dbReference>
<evidence type="ECO:0000313" key="3">
    <source>
        <dbReference type="Proteomes" id="UP000775872"/>
    </source>
</evidence>
<dbReference type="InterPro" id="IPR011990">
    <property type="entry name" value="TPR-like_helical_dom_sf"/>
</dbReference>
<dbReference type="OrthoDB" id="9991317at2759"/>
<name>A0A9N9ZBK3_9HYPO</name>
<reference evidence="3" key="1">
    <citation type="submission" date="2019-06" db="EMBL/GenBank/DDBJ databases">
        <authorList>
            <person name="Broberg M."/>
        </authorList>
    </citation>
    <scope>NUCLEOTIDE SEQUENCE [LARGE SCALE GENOMIC DNA]</scope>
</reference>
<dbReference type="SUPFAM" id="SSF48452">
    <property type="entry name" value="TPR-like"/>
    <property type="match status" value="1"/>
</dbReference>
<proteinExistence type="predicted"/>
<keyword evidence="3" id="KW-1185">Reference proteome</keyword>
<feature type="domain" description="CHAT" evidence="1">
    <location>
        <begin position="717"/>
        <end position="1031"/>
    </location>
</feature>
<dbReference type="PANTHER" id="PTHR19959:SF119">
    <property type="entry name" value="FUNGAL LIPASE-LIKE DOMAIN-CONTAINING PROTEIN"/>
    <property type="match status" value="1"/>
</dbReference>
<evidence type="ECO:0000313" key="2">
    <source>
        <dbReference type="EMBL" id="CAH0052259.1"/>
    </source>
</evidence>
<dbReference type="EMBL" id="CABFOC020000044">
    <property type="protein sequence ID" value="CAH0052259.1"/>
    <property type="molecule type" value="Genomic_DNA"/>
</dbReference>
<accession>A0A9N9ZBK3</accession>